<protein>
    <submittedName>
        <fullName evidence="1">Uncharacterized protein</fullName>
    </submittedName>
</protein>
<dbReference type="EMBL" id="QXFU01001575">
    <property type="protein sequence ID" value="KAE8999536.1"/>
    <property type="molecule type" value="Genomic_DNA"/>
</dbReference>
<evidence type="ECO:0000313" key="6">
    <source>
        <dbReference type="Proteomes" id="UP000435112"/>
    </source>
</evidence>
<evidence type="ECO:0000313" key="2">
    <source>
        <dbReference type="EMBL" id="KAE9003133.1"/>
    </source>
</evidence>
<proteinExistence type="predicted"/>
<evidence type="ECO:0000313" key="3">
    <source>
        <dbReference type="EMBL" id="KAE9305797.1"/>
    </source>
</evidence>
<evidence type="ECO:0000313" key="4">
    <source>
        <dbReference type="Proteomes" id="UP000429607"/>
    </source>
</evidence>
<reference evidence="4 6" key="1">
    <citation type="submission" date="2018-09" db="EMBL/GenBank/DDBJ databases">
        <title>Genomic investigation of the strawberry pathogen Phytophthora fragariae indicates pathogenicity is determined by transcriptional variation in three key races.</title>
        <authorList>
            <person name="Adams T.M."/>
            <person name="Armitage A.D."/>
            <person name="Sobczyk M.K."/>
            <person name="Bates H.J."/>
            <person name="Dunwell J.M."/>
            <person name="Nellist C.F."/>
            <person name="Harrison R.J."/>
        </authorList>
    </citation>
    <scope>NUCLEOTIDE SEQUENCE [LARGE SCALE GENOMIC DNA]</scope>
    <source>
        <strain evidence="2 4">SCRP249</strain>
        <strain evidence="1 6">SCRP324</strain>
        <strain evidence="3 5">SCRP333</strain>
    </source>
</reference>
<dbReference type="Proteomes" id="UP000429607">
    <property type="component" value="Unassembled WGS sequence"/>
</dbReference>
<dbReference type="EMBL" id="QXFV01001557">
    <property type="protein sequence ID" value="KAE9003133.1"/>
    <property type="molecule type" value="Genomic_DNA"/>
</dbReference>
<organism evidence="1 6">
    <name type="scientific">Phytophthora rubi</name>
    <dbReference type="NCBI Taxonomy" id="129364"/>
    <lineage>
        <taxon>Eukaryota</taxon>
        <taxon>Sar</taxon>
        <taxon>Stramenopiles</taxon>
        <taxon>Oomycota</taxon>
        <taxon>Peronosporomycetes</taxon>
        <taxon>Peronosporales</taxon>
        <taxon>Peronosporaceae</taxon>
        <taxon>Phytophthora</taxon>
    </lineage>
</organism>
<dbReference type="Proteomes" id="UP000435112">
    <property type="component" value="Unassembled WGS sequence"/>
</dbReference>
<sequence>MDHFNQNESMTLVSQSPVVTTPAYWTTIKSMVVQYAGVGMMIKPMILSKSVLIGTCTSRSRAVLGSRSSAKECWLLRAETCSEYGDFDHFDPPTLL</sequence>
<evidence type="ECO:0000313" key="1">
    <source>
        <dbReference type="EMBL" id="KAE8999536.1"/>
    </source>
</evidence>
<evidence type="ECO:0000313" key="5">
    <source>
        <dbReference type="Proteomes" id="UP000434957"/>
    </source>
</evidence>
<dbReference type="EMBL" id="QXFT01002005">
    <property type="protein sequence ID" value="KAE9305797.1"/>
    <property type="molecule type" value="Genomic_DNA"/>
</dbReference>
<keyword evidence="5" id="KW-1185">Reference proteome</keyword>
<accession>A0A6A3JW49</accession>
<comment type="caution">
    <text evidence="1">The sequence shown here is derived from an EMBL/GenBank/DDBJ whole genome shotgun (WGS) entry which is preliminary data.</text>
</comment>
<dbReference type="Proteomes" id="UP000434957">
    <property type="component" value="Unassembled WGS sequence"/>
</dbReference>
<dbReference type="AlphaFoldDB" id="A0A6A3JW49"/>
<gene>
    <name evidence="2" type="ORF">PR001_g18060</name>
    <name evidence="1" type="ORF">PR002_g18426</name>
    <name evidence="3" type="ORF">PR003_g21402</name>
</gene>
<name>A0A6A3JW49_9STRA</name>